<gene>
    <name evidence="11" type="ORF">H9632_18240</name>
</gene>
<keyword evidence="5" id="KW-0813">Transport</keyword>
<feature type="transmembrane region" description="Helical" evidence="9">
    <location>
        <begin position="12"/>
        <end position="33"/>
    </location>
</feature>
<keyword evidence="12" id="KW-1185">Reference proteome</keyword>
<keyword evidence="9" id="KW-1133">Transmembrane helix</keyword>
<dbReference type="RefSeq" id="WP_191705482.1">
    <property type="nucleotide sequence ID" value="NZ_JACSPW010000030.1"/>
</dbReference>
<comment type="similarity">
    <text evidence="3">Belongs to the PstS family.</text>
</comment>
<evidence type="ECO:0000256" key="6">
    <source>
        <dbReference type="ARBA" id="ARBA00022729"/>
    </source>
</evidence>
<evidence type="ECO:0000313" key="11">
    <source>
        <dbReference type="EMBL" id="MBD8035002.1"/>
    </source>
</evidence>
<evidence type="ECO:0000256" key="2">
    <source>
        <dbReference type="ARBA" id="ARBA00004193"/>
    </source>
</evidence>
<accession>A0ABR8XSU0</accession>
<keyword evidence="8" id="KW-0449">Lipoprotein</keyword>
<evidence type="ECO:0000256" key="3">
    <source>
        <dbReference type="ARBA" id="ARBA00008725"/>
    </source>
</evidence>
<dbReference type="Proteomes" id="UP000600565">
    <property type="component" value="Unassembled WGS sequence"/>
</dbReference>
<dbReference type="PANTHER" id="PTHR30570:SF1">
    <property type="entry name" value="PHOSPHATE-BINDING PROTEIN PSTS"/>
    <property type="match status" value="1"/>
</dbReference>
<keyword evidence="6" id="KW-0732">Signal</keyword>
<dbReference type="PANTHER" id="PTHR30570">
    <property type="entry name" value="PERIPLASMIC PHOSPHATE BINDING COMPONENT OF PHOSPHATE ABC TRANSPORTER"/>
    <property type="match status" value="1"/>
</dbReference>
<dbReference type="InterPro" id="IPR050811">
    <property type="entry name" value="Phosphate_ABC_transporter"/>
</dbReference>
<comment type="caution">
    <text evidence="11">The sequence shown here is derived from an EMBL/GenBank/DDBJ whole genome shotgun (WGS) entry which is preliminary data.</text>
</comment>
<feature type="transmembrane region" description="Helical" evidence="9">
    <location>
        <begin position="39"/>
        <end position="59"/>
    </location>
</feature>
<evidence type="ECO:0000256" key="5">
    <source>
        <dbReference type="ARBA" id="ARBA00022592"/>
    </source>
</evidence>
<dbReference type="Pfam" id="PF12849">
    <property type="entry name" value="PBP_like_2"/>
    <property type="match status" value="1"/>
</dbReference>
<comment type="subunit">
    <text evidence="4">The complex is composed of two ATP-binding proteins (PstB), two transmembrane proteins (PstC and PstA) and a solute-binding protein (PstS).</text>
</comment>
<keyword evidence="5" id="KW-0592">Phosphate transport</keyword>
<proteinExistence type="inferred from homology"/>
<evidence type="ECO:0000256" key="7">
    <source>
        <dbReference type="ARBA" id="ARBA00023139"/>
    </source>
</evidence>
<evidence type="ECO:0000256" key="1">
    <source>
        <dbReference type="ARBA" id="ARBA00002841"/>
    </source>
</evidence>
<evidence type="ECO:0000256" key="9">
    <source>
        <dbReference type="SAM" id="Phobius"/>
    </source>
</evidence>
<dbReference type="InterPro" id="IPR024370">
    <property type="entry name" value="PBP_domain"/>
</dbReference>
<sequence length="390" mass="43731">MKKKSYWGQIGMSIFVLLGASFFTFVIVFTFLLAGNIHYIPLIIAVASILYIGFVLQIFDVFYQKKKRVKVYWGLAAIIIAITCIQPIYKWLDSRVPTVDAEVNIYQYEPFVEGNQLVELEQTASLKLEEPLPIIDGATALYPLYAAIAQEVYPEKNYNPYKSEVMVNQTHEAYTNLILGRADMIFAAGPSENQKKRAEDKGFELVLTPIGKEAFVFFVNSKNDINGLSLEQIKGIYSGEITNWSEVGGGNDEIRAFQRPQDSGSQTALQRLMGDTPLMEAPTEDIATGMGGIINEVSQYKNYKNAIGYTFRYYSNEMVRNKEIKLLEVNGVAPTKETIRSNAYPIASEFYIVTAGEPTGNVKILIDWILSEEGQSLIEKAGYVSLISEE</sequence>
<comment type="function">
    <text evidence="1">Part of the ABC transporter complex PstSACB involved in phosphate import.</text>
</comment>
<feature type="transmembrane region" description="Helical" evidence="9">
    <location>
        <begin position="71"/>
        <end position="89"/>
    </location>
</feature>
<evidence type="ECO:0000313" key="12">
    <source>
        <dbReference type="Proteomes" id="UP000600565"/>
    </source>
</evidence>
<feature type="domain" description="PBP" evidence="10">
    <location>
        <begin position="135"/>
        <end position="373"/>
    </location>
</feature>
<dbReference type="SUPFAM" id="SSF53850">
    <property type="entry name" value="Periplasmic binding protein-like II"/>
    <property type="match status" value="1"/>
</dbReference>
<name>A0ABR8XSU0_9BACL</name>
<reference evidence="11 12" key="1">
    <citation type="submission" date="2020-08" db="EMBL/GenBank/DDBJ databases">
        <title>A Genomic Blueprint of the Chicken Gut Microbiome.</title>
        <authorList>
            <person name="Gilroy R."/>
            <person name="Ravi A."/>
            <person name="Getino M."/>
            <person name="Pursley I."/>
            <person name="Horton D.L."/>
            <person name="Alikhan N.-F."/>
            <person name="Baker D."/>
            <person name="Gharbi K."/>
            <person name="Hall N."/>
            <person name="Watson M."/>
            <person name="Adriaenssens E.M."/>
            <person name="Foster-Nyarko E."/>
            <person name="Jarju S."/>
            <person name="Secka A."/>
            <person name="Antonio M."/>
            <person name="Oren A."/>
            <person name="Chaudhuri R."/>
            <person name="La Ragione R.M."/>
            <person name="Hildebrand F."/>
            <person name="Pallen M.J."/>
        </authorList>
    </citation>
    <scope>NUCLEOTIDE SEQUENCE [LARGE SCALE GENOMIC DNA]</scope>
    <source>
        <strain evidence="11 12">Sa1YVA6</strain>
    </source>
</reference>
<dbReference type="EMBL" id="JACSPW010000030">
    <property type="protein sequence ID" value="MBD8035002.1"/>
    <property type="molecule type" value="Genomic_DNA"/>
</dbReference>
<evidence type="ECO:0000259" key="10">
    <source>
        <dbReference type="Pfam" id="PF12849"/>
    </source>
</evidence>
<protein>
    <submittedName>
        <fullName evidence="11">Substrate-binding domain-containing protein</fullName>
    </submittedName>
</protein>
<keyword evidence="9" id="KW-0472">Membrane</keyword>
<evidence type="ECO:0000256" key="4">
    <source>
        <dbReference type="ARBA" id="ARBA00011529"/>
    </source>
</evidence>
<dbReference type="Gene3D" id="3.40.190.10">
    <property type="entry name" value="Periplasmic binding protein-like II"/>
    <property type="match status" value="2"/>
</dbReference>
<comment type="subcellular location">
    <subcellularLocation>
        <location evidence="2">Cell membrane</location>
        <topology evidence="2">Lipid-anchor</topology>
    </subcellularLocation>
</comment>
<evidence type="ECO:0000256" key="8">
    <source>
        <dbReference type="ARBA" id="ARBA00023288"/>
    </source>
</evidence>
<keyword evidence="7" id="KW-0564">Palmitate</keyword>
<organism evidence="11 12">
    <name type="scientific">Solibacillus merdavium</name>
    <dbReference type="NCBI Taxonomy" id="2762218"/>
    <lineage>
        <taxon>Bacteria</taxon>
        <taxon>Bacillati</taxon>
        <taxon>Bacillota</taxon>
        <taxon>Bacilli</taxon>
        <taxon>Bacillales</taxon>
        <taxon>Caryophanaceae</taxon>
        <taxon>Solibacillus</taxon>
    </lineage>
</organism>
<keyword evidence="9" id="KW-0812">Transmembrane</keyword>